<accession>A0A452HY48</accession>
<protein>
    <submittedName>
        <fullName evidence="1">Uncharacterized protein</fullName>
    </submittedName>
</protein>
<dbReference type="AlphaFoldDB" id="A0A452HY48"/>
<dbReference type="Proteomes" id="UP000291020">
    <property type="component" value="Unassembled WGS sequence"/>
</dbReference>
<evidence type="ECO:0000313" key="2">
    <source>
        <dbReference type="Proteomes" id="UP000291020"/>
    </source>
</evidence>
<name>A0A452HY48_9SAUR</name>
<keyword evidence="2" id="KW-1185">Reference proteome</keyword>
<evidence type="ECO:0000313" key="1">
    <source>
        <dbReference type="Ensembl" id="ENSGAGP00000020163.1"/>
    </source>
</evidence>
<proteinExistence type="predicted"/>
<reference evidence="1" key="2">
    <citation type="submission" date="2025-08" db="UniProtKB">
        <authorList>
            <consortium name="Ensembl"/>
        </authorList>
    </citation>
    <scope>IDENTIFICATION</scope>
</reference>
<reference evidence="2" key="1">
    <citation type="journal article" date="2017" name="PLoS ONE">
        <title>The Agassiz's desert tortoise genome provides a resource for the conservation of a threatened species.</title>
        <authorList>
            <person name="Tollis M."/>
            <person name="DeNardo D.F."/>
            <person name="Cornelius J.A."/>
            <person name="Dolby G.A."/>
            <person name="Edwards T."/>
            <person name="Henen B.T."/>
            <person name="Karl A.E."/>
            <person name="Murphy R.W."/>
            <person name="Kusumi K."/>
        </authorList>
    </citation>
    <scope>NUCLEOTIDE SEQUENCE [LARGE SCALE GENOMIC DNA]</scope>
</reference>
<organism evidence="1 2">
    <name type="scientific">Gopherus agassizii</name>
    <name type="common">Agassiz's desert tortoise</name>
    <dbReference type="NCBI Taxonomy" id="38772"/>
    <lineage>
        <taxon>Eukaryota</taxon>
        <taxon>Metazoa</taxon>
        <taxon>Chordata</taxon>
        <taxon>Craniata</taxon>
        <taxon>Vertebrata</taxon>
        <taxon>Euteleostomi</taxon>
        <taxon>Archelosauria</taxon>
        <taxon>Testudinata</taxon>
        <taxon>Testudines</taxon>
        <taxon>Cryptodira</taxon>
        <taxon>Durocryptodira</taxon>
        <taxon>Testudinoidea</taxon>
        <taxon>Testudinidae</taxon>
        <taxon>Gopherus</taxon>
    </lineage>
</organism>
<dbReference type="Ensembl" id="ENSGAGT00000022978.1">
    <property type="protein sequence ID" value="ENSGAGP00000020163.1"/>
    <property type="gene ID" value="ENSGAGG00000014876.1"/>
</dbReference>
<reference evidence="1" key="3">
    <citation type="submission" date="2025-09" db="UniProtKB">
        <authorList>
            <consortium name="Ensembl"/>
        </authorList>
    </citation>
    <scope>IDENTIFICATION</scope>
</reference>
<sequence>MAGMYQLQVQLEIYWGCFYFFPWLRMWRKGKRVQPIRPLGPPRATAHGTPRIKAPDATAHARTWAWFLTRPMQGCSTCLLQEQAALGQGHQPLFGSSMLFWVQGKVPCLWAPPLLPMGLAQVSPLAPYEWDVSKAP</sequence>